<sequence>MPMLLHQHDSLEAAPPSYEVSEQIRHSQSDLPLPSARSEKTEFASRYANVSSSRVEAQNPVSPVDDDPESSGSNTVV</sequence>
<dbReference type="HOGENOM" id="CLU_2638902_0_0_1"/>
<feature type="compositionally biased region" description="Polar residues" evidence="1">
    <location>
        <begin position="48"/>
        <end position="61"/>
    </location>
</feature>
<keyword evidence="3" id="KW-1185">Reference proteome</keyword>
<protein>
    <submittedName>
        <fullName evidence="2">Uncharacterized protein</fullName>
    </submittedName>
</protein>
<gene>
    <name evidence="2" type="ORF">PHLGIDRAFT_19516</name>
</gene>
<dbReference type="EMBL" id="KN840524">
    <property type="protein sequence ID" value="KIP06148.1"/>
    <property type="molecule type" value="Genomic_DNA"/>
</dbReference>
<dbReference type="AlphaFoldDB" id="A0A0C3PJ71"/>
<organism evidence="2 3">
    <name type="scientific">Phlebiopsis gigantea (strain 11061_1 CR5-6)</name>
    <name type="common">White-rot fungus</name>
    <name type="synonym">Peniophora gigantea</name>
    <dbReference type="NCBI Taxonomy" id="745531"/>
    <lineage>
        <taxon>Eukaryota</taxon>
        <taxon>Fungi</taxon>
        <taxon>Dikarya</taxon>
        <taxon>Basidiomycota</taxon>
        <taxon>Agaricomycotina</taxon>
        <taxon>Agaricomycetes</taxon>
        <taxon>Polyporales</taxon>
        <taxon>Phanerochaetaceae</taxon>
        <taxon>Phlebiopsis</taxon>
    </lineage>
</organism>
<dbReference type="Proteomes" id="UP000053257">
    <property type="component" value="Unassembled WGS sequence"/>
</dbReference>
<proteinExistence type="predicted"/>
<name>A0A0C3PJ71_PHLG1</name>
<feature type="compositionally biased region" description="Basic and acidic residues" evidence="1">
    <location>
        <begin position="1"/>
        <end position="11"/>
    </location>
</feature>
<evidence type="ECO:0000256" key="1">
    <source>
        <dbReference type="SAM" id="MobiDB-lite"/>
    </source>
</evidence>
<reference evidence="2 3" key="1">
    <citation type="journal article" date="2014" name="PLoS Genet.">
        <title>Analysis of the Phlebiopsis gigantea genome, transcriptome and secretome provides insight into its pioneer colonization strategies of wood.</title>
        <authorList>
            <person name="Hori C."/>
            <person name="Ishida T."/>
            <person name="Igarashi K."/>
            <person name="Samejima M."/>
            <person name="Suzuki H."/>
            <person name="Master E."/>
            <person name="Ferreira P."/>
            <person name="Ruiz-Duenas F.J."/>
            <person name="Held B."/>
            <person name="Canessa P."/>
            <person name="Larrondo L.F."/>
            <person name="Schmoll M."/>
            <person name="Druzhinina I.S."/>
            <person name="Kubicek C.P."/>
            <person name="Gaskell J.A."/>
            <person name="Kersten P."/>
            <person name="St John F."/>
            <person name="Glasner J."/>
            <person name="Sabat G."/>
            <person name="Splinter BonDurant S."/>
            <person name="Syed K."/>
            <person name="Yadav J."/>
            <person name="Mgbeahuruike A.C."/>
            <person name="Kovalchuk A."/>
            <person name="Asiegbu F.O."/>
            <person name="Lackner G."/>
            <person name="Hoffmeister D."/>
            <person name="Rencoret J."/>
            <person name="Gutierrez A."/>
            <person name="Sun H."/>
            <person name="Lindquist E."/>
            <person name="Barry K."/>
            <person name="Riley R."/>
            <person name="Grigoriev I.V."/>
            <person name="Henrissat B."/>
            <person name="Kues U."/>
            <person name="Berka R.M."/>
            <person name="Martinez A.T."/>
            <person name="Covert S.F."/>
            <person name="Blanchette R.A."/>
            <person name="Cullen D."/>
        </authorList>
    </citation>
    <scope>NUCLEOTIDE SEQUENCE [LARGE SCALE GENOMIC DNA]</scope>
    <source>
        <strain evidence="2 3">11061_1 CR5-6</strain>
    </source>
</reference>
<evidence type="ECO:0000313" key="2">
    <source>
        <dbReference type="EMBL" id="KIP06148.1"/>
    </source>
</evidence>
<feature type="region of interest" description="Disordered" evidence="1">
    <location>
        <begin position="1"/>
        <end position="77"/>
    </location>
</feature>
<evidence type="ECO:0000313" key="3">
    <source>
        <dbReference type="Proteomes" id="UP000053257"/>
    </source>
</evidence>
<accession>A0A0C3PJ71</accession>